<evidence type="ECO:0000313" key="2">
    <source>
        <dbReference type="EMBL" id="RDB20351.1"/>
    </source>
</evidence>
<keyword evidence="1" id="KW-0472">Membrane</keyword>
<keyword evidence="1" id="KW-0812">Transmembrane</keyword>
<keyword evidence="1" id="KW-1133">Transmembrane helix</keyword>
<feature type="transmembrane region" description="Helical" evidence="1">
    <location>
        <begin position="29"/>
        <end position="53"/>
    </location>
</feature>
<gene>
    <name evidence="2" type="ORF">Hypma_012699</name>
</gene>
<name>A0A369JDZ4_HYPMA</name>
<evidence type="ECO:0000313" key="3">
    <source>
        <dbReference type="Proteomes" id="UP000076154"/>
    </source>
</evidence>
<sequence length="111" mass="12228">CLDYGLVQFANSDVGAAKSRPQLRSHSTWVMPSITLIGFVFVIIIWAATIYSITISTGHPTSQREADAKRSRGLVASTSFCGNVLVALLIEYQLLKDTSKLRINIVIIFIE</sequence>
<accession>A0A369JDZ4</accession>
<dbReference type="Proteomes" id="UP000076154">
    <property type="component" value="Unassembled WGS sequence"/>
</dbReference>
<protein>
    <submittedName>
        <fullName evidence="2">Uncharacterized protein</fullName>
    </submittedName>
</protein>
<dbReference type="EMBL" id="LUEZ02000069">
    <property type="protein sequence ID" value="RDB20351.1"/>
    <property type="molecule type" value="Genomic_DNA"/>
</dbReference>
<evidence type="ECO:0000256" key="1">
    <source>
        <dbReference type="SAM" id="Phobius"/>
    </source>
</evidence>
<dbReference type="InParanoid" id="A0A369JDZ4"/>
<proteinExistence type="predicted"/>
<organism evidence="2 3">
    <name type="scientific">Hypsizygus marmoreus</name>
    <name type="common">White beech mushroom</name>
    <name type="synonym">Agaricus marmoreus</name>
    <dbReference type="NCBI Taxonomy" id="39966"/>
    <lineage>
        <taxon>Eukaryota</taxon>
        <taxon>Fungi</taxon>
        <taxon>Dikarya</taxon>
        <taxon>Basidiomycota</taxon>
        <taxon>Agaricomycotina</taxon>
        <taxon>Agaricomycetes</taxon>
        <taxon>Agaricomycetidae</taxon>
        <taxon>Agaricales</taxon>
        <taxon>Tricholomatineae</taxon>
        <taxon>Lyophyllaceae</taxon>
        <taxon>Hypsizygus</taxon>
    </lineage>
</organism>
<feature type="transmembrane region" description="Helical" evidence="1">
    <location>
        <begin position="74"/>
        <end position="95"/>
    </location>
</feature>
<comment type="caution">
    <text evidence="2">The sequence shown here is derived from an EMBL/GenBank/DDBJ whole genome shotgun (WGS) entry which is preliminary data.</text>
</comment>
<reference evidence="2" key="1">
    <citation type="submission" date="2018-04" db="EMBL/GenBank/DDBJ databases">
        <title>Whole genome sequencing of Hypsizygus marmoreus.</title>
        <authorList>
            <person name="Choi I.-G."/>
            <person name="Min B."/>
            <person name="Kim J.-G."/>
            <person name="Kim S."/>
            <person name="Oh Y.-L."/>
            <person name="Kong W.-S."/>
            <person name="Park H."/>
            <person name="Jeong J."/>
            <person name="Song E.-S."/>
        </authorList>
    </citation>
    <scope>NUCLEOTIDE SEQUENCE [LARGE SCALE GENOMIC DNA]</scope>
    <source>
        <strain evidence="2">51987-8</strain>
    </source>
</reference>
<feature type="non-terminal residue" evidence="2">
    <location>
        <position position="1"/>
    </location>
</feature>
<dbReference type="AlphaFoldDB" id="A0A369JDZ4"/>
<keyword evidence="3" id="KW-1185">Reference proteome</keyword>